<dbReference type="Pfam" id="PF07690">
    <property type="entry name" value="MFS_1"/>
    <property type="match status" value="1"/>
</dbReference>
<organism evidence="8">
    <name type="scientific">Solibacter usitatus (strain Ellin6076)</name>
    <dbReference type="NCBI Taxonomy" id="234267"/>
    <lineage>
        <taxon>Bacteria</taxon>
        <taxon>Pseudomonadati</taxon>
        <taxon>Acidobacteriota</taxon>
        <taxon>Terriglobia</taxon>
        <taxon>Bryobacterales</taxon>
        <taxon>Solibacteraceae</taxon>
        <taxon>Candidatus Solibacter</taxon>
    </lineage>
</organism>
<dbReference type="EMBL" id="CP000473">
    <property type="protein sequence ID" value="ABJ81674.1"/>
    <property type="molecule type" value="Genomic_DNA"/>
</dbReference>
<feature type="transmembrane region" description="Helical" evidence="6">
    <location>
        <begin position="385"/>
        <end position="404"/>
    </location>
</feature>
<evidence type="ECO:0000256" key="2">
    <source>
        <dbReference type="ARBA" id="ARBA00022475"/>
    </source>
</evidence>
<dbReference type="PROSITE" id="PS50850">
    <property type="entry name" value="MFS"/>
    <property type="match status" value="1"/>
</dbReference>
<feature type="transmembrane region" description="Helical" evidence="6">
    <location>
        <begin position="89"/>
        <end position="107"/>
    </location>
</feature>
<feature type="transmembrane region" description="Helical" evidence="6">
    <location>
        <begin position="57"/>
        <end position="77"/>
    </location>
</feature>
<dbReference type="InterPro" id="IPR000849">
    <property type="entry name" value="Sugar_P_transporter"/>
</dbReference>
<dbReference type="AlphaFoldDB" id="Q02B92"/>
<dbReference type="eggNOG" id="COG2271">
    <property type="taxonomic scope" value="Bacteria"/>
</dbReference>
<comment type="subcellular location">
    <subcellularLocation>
        <location evidence="1">Cell membrane</location>
        <topology evidence="1">Multi-pass membrane protein</topology>
    </subcellularLocation>
</comment>
<dbReference type="HOGENOM" id="CLU_001265_5_1_0"/>
<keyword evidence="3 6" id="KW-0812">Transmembrane</keyword>
<dbReference type="SUPFAM" id="SSF103473">
    <property type="entry name" value="MFS general substrate transporter"/>
    <property type="match status" value="1"/>
</dbReference>
<feature type="transmembrane region" description="Helical" evidence="6">
    <location>
        <begin position="222"/>
        <end position="248"/>
    </location>
</feature>
<dbReference type="OrthoDB" id="6360at2"/>
<sequence length="416" mass="44369">MFSASEASTKAAPGRLPGALWGVLALLVISVAINYIDRGNLSIAAPLLKEELRISPAQLGLLLSSFFWTYSTFQIVSGWLVDRFDVNRVIAAGFLLWSAATAATGWIHSFEMLVVLRLVLGIGESVAYPCYSKILAGHFPEHHRGLANSLIDAGTKCGPALGTLAGGLLMARFGWRPFFVILGLGSLVWLPLWFRWMPRGQGAAARRAADAPGISDILRHRAAWATFGGHFCGNYFWYFLLTWLPFYLVRERHFSMREMASLGSLAYLVTAAATTAAGWLSDRAIAAGSAPSRVRKTCTGFGLGFATIILGVTAIPNETASLVLLLLACASYGVFASSHWAITQTLAGPLAAGKWTGLQNFVANLAGVAAPAITGFVVDSTGQFFWAFAVSAGVALAGAIIYTFGLGKVAPVEWAE</sequence>
<feature type="domain" description="Major facilitator superfamily (MFS) profile" evidence="7">
    <location>
        <begin position="23"/>
        <end position="410"/>
    </location>
</feature>
<dbReference type="KEGG" id="sus:Acid_0673"/>
<feature type="transmembrane region" description="Helical" evidence="6">
    <location>
        <begin position="260"/>
        <end position="279"/>
    </location>
</feature>
<evidence type="ECO:0000259" key="7">
    <source>
        <dbReference type="PROSITE" id="PS50850"/>
    </source>
</evidence>
<reference evidence="8" key="1">
    <citation type="submission" date="2006-10" db="EMBL/GenBank/DDBJ databases">
        <title>Complete sequence of Solibacter usitatus Ellin6076.</title>
        <authorList>
            <consortium name="US DOE Joint Genome Institute"/>
            <person name="Copeland A."/>
            <person name="Lucas S."/>
            <person name="Lapidus A."/>
            <person name="Barry K."/>
            <person name="Detter J.C."/>
            <person name="Glavina del Rio T."/>
            <person name="Hammon N."/>
            <person name="Israni S."/>
            <person name="Dalin E."/>
            <person name="Tice H."/>
            <person name="Pitluck S."/>
            <person name="Thompson L.S."/>
            <person name="Brettin T."/>
            <person name="Bruce D."/>
            <person name="Han C."/>
            <person name="Tapia R."/>
            <person name="Gilna P."/>
            <person name="Schmutz J."/>
            <person name="Larimer F."/>
            <person name="Land M."/>
            <person name="Hauser L."/>
            <person name="Kyrpides N."/>
            <person name="Mikhailova N."/>
            <person name="Janssen P.H."/>
            <person name="Kuske C.R."/>
            <person name="Richardson P."/>
        </authorList>
    </citation>
    <scope>NUCLEOTIDE SEQUENCE</scope>
    <source>
        <strain evidence="8">Ellin6076</strain>
    </source>
</reference>
<dbReference type="PANTHER" id="PTHR11662">
    <property type="entry name" value="SOLUTE CARRIER FAMILY 17"/>
    <property type="match status" value="1"/>
</dbReference>
<dbReference type="PIRSF" id="PIRSF002808">
    <property type="entry name" value="Hexose_phosphate_transp"/>
    <property type="match status" value="1"/>
</dbReference>
<dbReference type="InParanoid" id="Q02B92"/>
<dbReference type="GO" id="GO:0022857">
    <property type="term" value="F:transmembrane transporter activity"/>
    <property type="evidence" value="ECO:0007669"/>
    <property type="project" value="InterPro"/>
</dbReference>
<dbReference type="CDD" id="cd17319">
    <property type="entry name" value="MFS_ExuT_GudP_like"/>
    <property type="match status" value="1"/>
</dbReference>
<dbReference type="GO" id="GO:0005886">
    <property type="term" value="C:plasma membrane"/>
    <property type="evidence" value="ECO:0007669"/>
    <property type="project" value="UniProtKB-SubCell"/>
</dbReference>
<feature type="transmembrane region" description="Helical" evidence="6">
    <location>
        <begin position="299"/>
        <end position="315"/>
    </location>
</feature>
<evidence type="ECO:0000256" key="3">
    <source>
        <dbReference type="ARBA" id="ARBA00022692"/>
    </source>
</evidence>
<evidence type="ECO:0000256" key="4">
    <source>
        <dbReference type="ARBA" id="ARBA00022989"/>
    </source>
</evidence>
<dbReference type="PANTHER" id="PTHR11662:SF399">
    <property type="entry name" value="FI19708P1-RELATED"/>
    <property type="match status" value="1"/>
</dbReference>
<proteinExistence type="predicted"/>
<evidence type="ECO:0000256" key="6">
    <source>
        <dbReference type="SAM" id="Phobius"/>
    </source>
</evidence>
<keyword evidence="2" id="KW-1003">Cell membrane</keyword>
<keyword evidence="4 6" id="KW-1133">Transmembrane helix</keyword>
<dbReference type="STRING" id="234267.Acid_0673"/>
<name>Q02B92_SOLUE</name>
<dbReference type="InterPro" id="IPR020846">
    <property type="entry name" value="MFS_dom"/>
</dbReference>
<dbReference type="Gene3D" id="1.20.1250.20">
    <property type="entry name" value="MFS general substrate transporter like domains"/>
    <property type="match status" value="2"/>
</dbReference>
<evidence type="ECO:0000256" key="5">
    <source>
        <dbReference type="ARBA" id="ARBA00023136"/>
    </source>
</evidence>
<feature type="transmembrane region" description="Helical" evidence="6">
    <location>
        <begin position="18"/>
        <end position="36"/>
    </location>
</feature>
<evidence type="ECO:0000313" key="8">
    <source>
        <dbReference type="EMBL" id="ABJ81674.1"/>
    </source>
</evidence>
<dbReference type="InterPro" id="IPR011701">
    <property type="entry name" value="MFS"/>
</dbReference>
<accession>Q02B92</accession>
<protein>
    <submittedName>
        <fullName evidence="8">Major facilitator superfamily MFS_1</fullName>
    </submittedName>
</protein>
<feature type="transmembrane region" description="Helical" evidence="6">
    <location>
        <begin position="178"/>
        <end position="196"/>
    </location>
</feature>
<gene>
    <name evidence="8" type="ordered locus">Acid_0673</name>
</gene>
<feature type="transmembrane region" description="Helical" evidence="6">
    <location>
        <begin position="361"/>
        <end position="378"/>
    </location>
</feature>
<dbReference type="InterPro" id="IPR050382">
    <property type="entry name" value="MFS_Na/Anion_cotransporter"/>
</dbReference>
<evidence type="ECO:0000256" key="1">
    <source>
        <dbReference type="ARBA" id="ARBA00004651"/>
    </source>
</evidence>
<dbReference type="InterPro" id="IPR036259">
    <property type="entry name" value="MFS_trans_sf"/>
</dbReference>
<keyword evidence="5 6" id="KW-0472">Membrane</keyword>